<dbReference type="Proteomes" id="UP000244810">
    <property type="component" value="Unassembled WGS sequence"/>
</dbReference>
<dbReference type="InterPro" id="IPR036388">
    <property type="entry name" value="WH-like_DNA-bd_sf"/>
</dbReference>
<sequence>MESTDFRKSCILDFFLAAGEKGRGRDRPPGGPGEGAARMSKTAKSMGEQAHAMLRHQIISGAFAPEQPLRLAQLQERFGVGFSPLREALTRLTAEGLVTSEPMRGFRVAPLSQEDLRDTMETRAFVETEALRRSIRRGDDDWEARIVSSLHALGRQFERSGPDQPESLAALEERHRDFHFALVSASGSRRLEQIIDSLYVGSVRYRMPSLSNRQSTPARDLMAEHGAIADAALARDEALATCLLDEHYRLTAEMLSMAPAAPLGRTG</sequence>
<evidence type="ECO:0000256" key="2">
    <source>
        <dbReference type="ARBA" id="ARBA00023125"/>
    </source>
</evidence>
<dbReference type="SMART" id="SM00345">
    <property type="entry name" value="HTH_GNTR"/>
    <property type="match status" value="1"/>
</dbReference>
<evidence type="ECO:0000256" key="1">
    <source>
        <dbReference type="ARBA" id="ARBA00023015"/>
    </source>
</evidence>
<dbReference type="InterPro" id="IPR036390">
    <property type="entry name" value="WH_DNA-bd_sf"/>
</dbReference>
<comment type="caution">
    <text evidence="6">The sequence shown here is derived from an EMBL/GenBank/DDBJ whole genome shotgun (WGS) entry which is preliminary data.</text>
</comment>
<evidence type="ECO:0000256" key="3">
    <source>
        <dbReference type="ARBA" id="ARBA00023163"/>
    </source>
</evidence>
<dbReference type="GO" id="GO:0003700">
    <property type="term" value="F:DNA-binding transcription factor activity"/>
    <property type="evidence" value="ECO:0007669"/>
    <property type="project" value="InterPro"/>
</dbReference>
<dbReference type="PANTHER" id="PTHR43537">
    <property type="entry name" value="TRANSCRIPTIONAL REGULATOR, GNTR FAMILY"/>
    <property type="match status" value="1"/>
</dbReference>
<dbReference type="SMART" id="SM00895">
    <property type="entry name" value="FCD"/>
    <property type="match status" value="1"/>
</dbReference>
<organism evidence="6 7">
    <name type="scientific">Pararhodobacter aggregans</name>
    <dbReference type="NCBI Taxonomy" id="404875"/>
    <lineage>
        <taxon>Bacteria</taxon>
        <taxon>Pseudomonadati</taxon>
        <taxon>Pseudomonadota</taxon>
        <taxon>Alphaproteobacteria</taxon>
        <taxon>Rhodobacterales</taxon>
        <taxon>Paracoccaceae</taxon>
        <taxon>Pararhodobacter</taxon>
    </lineage>
</organism>
<dbReference type="AlphaFoldDB" id="A0A2T7UN46"/>
<accession>A0A2T7UN46</accession>
<feature type="domain" description="HTH gntR-type" evidence="5">
    <location>
        <begin position="44"/>
        <end position="111"/>
    </location>
</feature>
<gene>
    <name evidence="6" type="ORF">DDE23_18045</name>
</gene>
<keyword evidence="7" id="KW-1185">Reference proteome</keyword>
<dbReference type="InterPro" id="IPR000524">
    <property type="entry name" value="Tscrpt_reg_HTH_GntR"/>
</dbReference>
<name>A0A2T7UN46_9RHOB</name>
<protein>
    <submittedName>
        <fullName evidence="6">GntR family transcriptional regulator</fullName>
    </submittedName>
</protein>
<proteinExistence type="predicted"/>
<dbReference type="OrthoDB" id="8638122at2"/>
<evidence type="ECO:0000313" key="6">
    <source>
        <dbReference type="EMBL" id="PVE46094.1"/>
    </source>
</evidence>
<keyword evidence="3" id="KW-0804">Transcription</keyword>
<dbReference type="Gene3D" id="1.10.10.10">
    <property type="entry name" value="Winged helix-like DNA-binding domain superfamily/Winged helix DNA-binding domain"/>
    <property type="match status" value="1"/>
</dbReference>
<dbReference type="InterPro" id="IPR008920">
    <property type="entry name" value="TF_FadR/GntR_C"/>
</dbReference>
<dbReference type="SUPFAM" id="SSF46785">
    <property type="entry name" value="Winged helix' DNA-binding domain"/>
    <property type="match status" value="1"/>
</dbReference>
<evidence type="ECO:0000256" key="4">
    <source>
        <dbReference type="SAM" id="MobiDB-lite"/>
    </source>
</evidence>
<dbReference type="PANTHER" id="PTHR43537:SF20">
    <property type="entry name" value="HTH-TYPE TRANSCRIPTIONAL REPRESSOR GLAR"/>
    <property type="match status" value="1"/>
</dbReference>
<dbReference type="PROSITE" id="PS50949">
    <property type="entry name" value="HTH_GNTR"/>
    <property type="match status" value="1"/>
</dbReference>
<keyword evidence="2" id="KW-0238">DNA-binding</keyword>
<dbReference type="InterPro" id="IPR011711">
    <property type="entry name" value="GntR_C"/>
</dbReference>
<evidence type="ECO:0000313" key="7">
    <source>
        <dbReference type="Proteomes" id="UP000244810"/>
    </source>
</evidence>
<dbReference type="Pfam" id="PF07729">
    <property type="entry name" value="FCD"/>
    <property type="match status" value="1"/>
</dbReference>
<dbReference type="Gene3D" id="1.20.120.530">
    <property type="entry name" value="GntR ligand-binding domain-like"/>
    <property type="match status" value="1"/>
</dbReference>
<dbReference type="EMBL" id="QDDR01000010">
    <property type="protein sequence ID" value="PVE46094.1"/>
    <property type="molecule type" value="Genomic_DNA"/>
</dbReference>
<evidence type="ECO:0000259" key="5">
    <source>
        <dbReference type="PROSITE" id="PS50949"/>
    </source>
</evidence>
<dbReference type="Pfam" id="PF00392">
    <property type="entry name" value="GntR"/>
    <property type="match status" value="1"/>
</dbReference>
<keyword evidence="1" id="KW-0805">Transcription regulation</keyword>
<dbReference type="CDD" id="cd07377">
    <property type="entry name" value="WHTH_GntR"/>
    <property type="match status" value="1"/>
</dbReference>
<dbReference type="SUPFAM" id="SSF48008">
    <property type="entry name" value="GntR ligand-binding domain-like"/>
    <property type="match status" value="1"/>
</dbReference>
<reference evidence="6 7" key="1">
    <citation type="journal article" date="2011" name="Syst. Appl. Microbiol.">
        <title>Defluviimonas denitrificans gen. nov., sp. nov., and Pararhodobacter aggregans gen. nov., sp. nov., non-phototrophic Rhodobacteraceae from the biofilter of a marine aquaculture.</title>
        <authorList>
            <person name="Foesel B.U."/>
            <person name="Drake H.L."/>
            <person name="Schramm A."/>
        </authorList>
    </citation>
    <scope>NUCLEOTIDE SEQUENCE [LARGE SCALE GENOMIC DNA]</scope>
    <source>
        <strain evidence="6 7">D1-19</strain>
    </source>
</reference>
<feature type="region of interest" description="Disordered" evidence="4">
    <location>
        <begin position="21"/>
        <end position="48"/>
    </location>
</feature>
<dbReference type="GO" id="GO:0003677">
    <property type="term" value="F:DNA binding"/>
    <property type="evidence" value="ECO:0007669"/>
    <property type="project" value="UniProtKB-KW"/>
</dbReference>